<evidence type="ECO:0000256" key="6">
    <source>
        <dbReference type="SAM" id="Phobius"/>
    </source>
</evidence>
<comment type="caution">
    <text evidence="8">The sequence shown here is derived from an EMBL/GenBank/DDBJ whole genome shotgun (WGS) entry which is preliminary data.</text>
</comment>
<dbReference type="InterPro" id="IPR036259">
    <property type="entry name" value="MFS_trans_sf"/>
</dbReference>
<organism evidence="8 9">
    <name type="scientific">Kineosporia corallincola</name>
    <dbReference type="NCBI Taxonomy" id="2835133"/>
    <lineage>
        <taxon>Bacteria</taxon>
        <taxon>Bacillati</taxon>
        <taxon>Actinomycetota</taxon>
        <taxon>Actinomycetes</taxon>
        <taxon>Kineosporiales</taxon>
        <taxon>Kineosporiaceae</taxon>
        <taxon>Kineosporia</taxon>
    </lineage>
</organism>
<reference evidence="8 9" key="1">
    <citation type="submission" date="2021-05" db="EMBL/GenBank/DDBJ databases">
        <title>Kineosporia and Streptomyces sp. nov. two new marine actinobacteria isolated from Coral.</title>
        <authorList>
            <person name="Buangrab K."/>
            <person name="Sutthacheep M."/>
            <person name="Yeemin T."/>
            <person name="Harunari E."/>
            <person name="Igarashi Y."/>
            <person name="Kanchanasin P."/>
            <person name="Tanasupawat S."/>
            <person name="Phongsopitanun W."/>
        </authorList>
    </citation>
    <scope>NUCLEOTIDE SEQUENCE [LARGE SCALE GENOMIC DNA]</scope>
    <source>
        <strain evidence="8 9">J2-2</strain>
    </source>
</reference>
<dbReference type="InterPro" id="IPR011701">
    <property type="entry name" value="MFS"/>
</dbReference>
<protein>
    <submittedName>
        <fullName evidence="8">MFS transporter</fullName>
    </submittedName>
</protein>
<keyword evidence="4 6" id="KW-1133">Transmembrane helix</keyword>
<dbReference type="Gene3D" id="1.20.1250.20">
    <property type="entry name" value="MFS general substrate transporter like domains"/>
    <property type="match status" value="2"/>
</dbReference>
<feature type="transmembrane region" description="Helical" evidence="6">
    <location>
        <begin position="308"/>
        <end position="326"/>
    </location>
</feature>
<feature type="transmembrane region" description="Helical" evidence="6">
    <location>
        <begin position="216"/>
        <end position="236"/>
    </location>
</feature>
<dbReference type="CDD" id="cd17324">
    <property type="entry name" value="MFS_NepI_like"/>
    <property type="match status" value="1"/>
</dbReference>
<evidence type="ECO:0000256" key="4">
    <source>
        <dbReference type="ARBA" id="ARBA00022989"/>
    </source>
</evidence>
<comment type="subcellular location">
    <subcellularLocation>
        <location evidence="1">Cell membrane</location>
        <topology evidence="1">Multi-pass membrane protein</topology>
    </subcellularLocation>
</comment>
<feature type="transmembrane region" description="Helical" evidence="6">
    <location>
        <begin position="145"/>
        <end position="167"/>
    </location>
</feature>
<feature type="transmembrane region" description="Helical" evidence="6">
    <location>
        <begin position="173"/>
        <end position="195"/>
    </location>
</feature>
<feature type="transmembrane region" description="Helical" evidence="6">
    <location>
        <begin position="87"/>
        <end position="106"/>
    </location>
</feature>
<keyword evidence="2" id="KW-1003">Cell membrane</keyword>
<dbReference type="Proteomes" id="UP001197247">
    <property type="component" value="Unassembled WGS sequence"/>
</dbReference>
<dbReference type="EMBL" id="JAHBAY010000009">
    <property type="protein sequence ID" value="MBT0771580.1"/>
    <property type="molecule type" value="Genomic_DNA"/>
</dbReference>
<proteinExistence type="predicted"/>
<dbReference type="PANTHER" id="PTHR43124">
    <property type="entry name" value="PURINE EFFLUX PUMP PBUE"/>
    <property type="match status" value="1"/>
</dbReference>
<feature type="transmembrane region" description="Helical" evidence="6">
    <location>
        <begin position="12"/>
        <end position="34"/>
    </location>
</feature>
<keyword evidence="3 6" id="KW-0812">Transmembrane</keyword>
<evidence type="ECO:0000256" key="2">
    <source>
        <dbReference type="ARBA" id="ARBA00022475"/>
    </source>
</evidence>
<evidence type="ECO:0000259" key="7">
    <source>
        <dbReference type="PROSITE" id="PS50850"/>
    </source>
</evidence>
<keyword evidence="9" id="KW-1185">Reference proteome</keyword>
<feature type="domain" description="Major facilitator superfamily (MFS) profile" evidence="7">
    <location>
        <begin position="12"/>
        <end position="396"/>
    </location>
</feature>
<feature type="transmembrane region" description="Helical" evidence="6">
    <location>
        <begin position="54"/>
        <end position="75"/>
    </location>
</feature>
<name>A0ABS5TKN7_9ACTN</name>
<dbReference type="Pfam" id="PF07690">
    <property type="entry name" value="MFS_1"/>
    <property type="match status" value="1"/>
</dbReference>
<evidence type="ECO:0000256" key="3">
    <source>
        <dbReference type="ARBA" id="ARBA00022692"/>
    </source>
</evidence>
<dbReference type="SUPFAM" id="SSF103473">
    <property type="entry name" value="MFS general substrate transporter"/>
    <property type="match status" value="1"/>
</dbReference>
<keyword evidence="5 6" id="KW-0472">Membrane</keyword>
<feature type="transmembrane region" description="Helical" evidence="6">
    <location>
        <begin position="347"/>
        <end position="368"/>
    </location>
</feature>
<dbReference type="InterPro" id="IPR020846">
    <property type="entry name" value="MFS_dom"/>
</dbReference>
<dbReference type="PROSITE" id="PS50850">
    <property type="entry name" value="MFS"/>
    <property type="match status" value="1"/>
</dbReference>
<feature type="transmembrane region" description="Helical" evidence="6">
    <location>
        <begin position="112"/>
        <end position="133"/>
    </location>
</feature>
<feature type="transmembrane region" description="Helical" evidence="6">
    <location>
        <begin position="374"/>
        <end position="392"/>
    </location>
</feature>
<evidence type="ECO:0000313" key="9">
    <source>
        <dbReference type="Proteomes" id="UP001197247"/>
    </source>
</evidence>
<dbReference type="InterPro" id="IPR050189">
    <property type="entry name" value="MFS_Efflux_Transporters"/>
</dbReference>
<accession>A0ABS5TKN7</accession>
<feature type="transmembrane region" description="Helical" evidence="6">
    <location>
        <begin position="256"/>
        <end position="275"/>
    </location>
</feature>
<sequence>MGHVSRPRRHAALLALALGGFAIGLMEFAVMGLLPDVATDLLPREYARSTEEAIGHAGWLISAYALGVVVGAPAIAALSARTPRRRLVAGLLAWFVLWTAASALAPTFDLALAGRFLAGLPHGAYFGAAGLLASRLLGPNRHAGGFALVIAGLTVANIVGVPLITLLGQVATWRVATLVVAAAFALTLVAVLAVVPEVEGVAGASPRAELDSLRSGQVWLVALVAAVGFAGFLAVYTYAAPVTTAVAGLPDSAVPWVMATAGAGMTAGNLAGGFAADRNLRLSLVSGFAAVLAAGLLFWAVARTPVGLFAGIFLIGATSMFLSPALQARLIQLAPGAQLMGAAVNQSATNVANSLGAWLGGITIAHGLGYLSPALVGVALAAVGLALTLLSFRRPARPVVVPEPIGSLAGS</sequence>
<gene>
    <name evidence="8" type="ORF">KIH74_21760</name>
</gene>
<evidence type="ECO:0000313" key="8">
    <source>
        <dbReference type="EMBL" id="MBT0771580.1"/>
    </source>
</evidence>
<evidence type="ECO:0000256" key="5">
    <source>
        <dbReference type="ARBA" id="ARBA00023136"/>
    </source>
</evidence>
<feature type="transmembrane region" description="Helical" evidence="6">
    <location>
        <begin position="282"/>
        <end position="302"/>
    </location>
</feature>
<evidence type="ECO:0000256" key="1">
    <source>
        <dbReference type="ARBA" id="ARBA00004651"/>
    </source>
</evidence>
<dbReference type="PANTHER" id="PTHR43124:SF3">
    <property type="entry name" value="CHLORAMPHENICOL EFFLUX PUMP RV0191"/>
    <property type="match status" value="1"/>
</dbReference>
<dbReference type="RefSeq" id="WP_214157946.1">
    <property type="nucleotide sequence ID" value="NZ_JAHBAY010000009.1"/>
</dbReference>